<evidence type="ECO:0000313" key="4">
    <source>
        <dbReference type="Proteomes" id="UP001595386"/>
    </source>
</evidence>
<keyword evidence="4" id="KW-1185">Reference proteome</keyword>
<feature type="region of interest" description="Disordered" evidence="1">
    <location>
        <begin position="185"/>
        <end position="219"/>
    </location>
</feature>
<dbReference type="Proteomes" id="UP001595386">
    <property type="component" value="Unassembled WGS sequence"/>
</dbReference>
<evidence type="ECO:0000313" key="3">
    <source>
        <dbReference type="EMBL" id="MFC2993583.1"/>
    </source>
</evidence>
<sequence length="219" mass="23365">MATVSVEHSGGSGSSGSTWGWGAGARQTVAVAATCFLVPVTLGGEPGSGGAVTPEAALSRHQWFQDASIDVTTAKLGEVVELRTPAERLEWIRQALGLTVTDLARLLGSSRPTVYAWLNGQEPRPDVQAQLARLEQQAEAVAACELPRLNKLIRRPLRCGGSLLERLQQGDSLEPALVELRALSQREQASRSRHKGQAGTTHTMREALDDVATPLDSRG</sequence>
<dbReference type="InterPro" id="IPR001387">
    <property type="entry name" value="Cro/C1-type_HTH"/>
</dbReference>
<dbReference type="PROSITE" id="PS50943">
    <property type="entry name" value="HTH_CROC1"/>
    <property type="match status" value="1"/>
</dbReference>
<protein>
    <submittedName>
        <fullName evidence="3">Helix-turn-helix domain-containing protein</fullName>
    </submittedName>
</protein>
<dbReference type="RefSeq" id="WP_379761331.1">
    <property type="nucleotide sequence ID" value="NZ_JBHRSQ010000040.1"/>
</dbReference>
<evidence type="ECO:0000256" key="1">
    <source>
        <dbReference type="SAM" id="MobiDB-lite"/>
    </source>
</evidence>
<gene>
    <name evidence="3" type="ORF">ACFODV_16305</name>
</gene>
<reference evidence="4" key="1">
    <citation type="journal article" date="2019" name="Int. J. Syst. Evol. Microbiol.">
        <title>The Global Catalogue of Microorganisms (GCM) 10K type strain sequencing project: providing services to taxonomists for standard genome sequencing and annotation.</title>
        <authorList>
            <consortium name="The Broad Institute Genomics Platform"/>
            <consortium name="The Broad Institute Genome Sequencing Center for Infectious Disease"/>
            <person name="Wu L."/>
            <person name="Ma J."/>
        </authorList>
    </citation>
    <scope>NUCLEOTIDE SEQUENCE [LARGE SCALE GENOMIC DNA]</scope>
    <source>
        <strain evidence="4">KCTC 52660</strain>
    </source>
</reference>
<dbReference type="InterPro" id="IPR010982">
    <property type="entry name" value="Lambda_DNA-bd_dom_sf"/>
</dbReference>
<accession>A0ABV7B9U2</accession>
<proteinExistence type="predicted"/>
<dbReference type="CDD" id="cd00093">
    <property type="entry name" value="HTH_XRE"/>
    <property type="match status" value="1"/>
</dbReference>
<dbReference type="EMBL" id="JBHRSQ010000040">
    <property type="protein sequence ID" value="MFC2993583.1"/>
    <property type="molecule type" value="Genomic_DNA"/>
</dbReference>
<evidence type="ECO:0000259" key="2">
    <source>
        <dbReference type="PROSITE" id="PS50943"/>
    </source>
</evidence>
<dbReference type="Gene3D" id="1.10.260.40">
    <property type="entry name" value="lambda repressor-like DNA-binding domains"/>
    <property type="match status" value="1"/>
</dbReference>
<dbReference type="SUPFAM" id="SSF47413">
    <property type="entry name" value="lambda repressor-like DNA-binding domains"/>
    <property type="match status" value="1"/>
</dbReference>
<feature type="domain" description="HTH cro/C1-type" evidence="2">
    <location>
        <begin position="92"/>
        <end position="134"/>
    </location>
</feature>
<organism evidence="3 4">
    <name type="scientific">Halomonas tibetensis</name>
    <dbReference type="NCBI Taxonomy" id="2259590"/>
    <lineage>
        <taxon>Bacteria</taxon>
        <taxon>Pseudomonadati</taxon>
        <taxon>Pseudomonadota</taxon>
        <taxon>Gammaproteobacteria</taxon>
        <taxon>Oceanospirillales</taxon>
        <taxon>Halomonadaceae</taxon>
        <taxon>Halomonas</taxon>
    </lineage>
</organism>
<comment type="caution">
    <text evidence="3">The sequence shown here is derived from an EMBL/GenBank/DDBJ whole genome shotgun (WGS) entry which is preliminary data.</text>
</comment>
<dbReference type="SMART" id="SM00530">
    <property type="entry name" value="HTH_XRE"/>
    <property type="match status" value="1"/>
</dbReference>
<name>A0ABV7B9U2_9GAMM</name>
<dbReference type="Pfam" id="PF01381">
    <property type="entry name" value="HTH_3"/>
    <property type="match status" value="1"/>
</dbReference>